<dbReference type="PANTHER" id="PTHR43065:SF10">
    <property type="entry name" value="PEROXIDE STRESS-ACTIVATED HISTIDINE KINASE MAK3"/>
    <property type="match status" value="1"/>
</dbReference>
<feature type="transmembrane region" description="Helical" evidence="14">
    <location>
        <begin position="38"/>
        <end position="56"/>
    </location>
</feature>
<evidence type="ECO:0000256" key="1">
    <source>
        <dbReference type="ARBA" id="ARBA00000085"/>
    </source>
</evidence>
<dbReference type="InterPro" id="IPR003594">
    <property type="entry name" value="HATPase_dom"/>
</dbReference>
<evidence type="ECO:0000256" key="6">
    <source>
        <dbReference type="ARBA" id="ARBA00022679"/>
    </source>
</evidence>
<dbReference type="PROSITE" id="PS50283">
    <property type="entry name" value="NA_SOLUT_SYMP_3"/>
    <property type="match status" value="1"/>
</dbReference>
<feature type="transmembrane region" description="Helical" evidence="14">
    <location>
        <begin position="183"/>
        <end position="209"/>
    </location>
</feature>
<dbReference type="InterPro" id="IPR004358">
    <property type="entry name" value="Sig_transdc_His_kin-like_C"/>
</dbReference>
<dbReference type="Gene3D" id="1.20.1730.10">
    <property type="entry name" value="Sodium/glucose cotransporter"/>
    <property type="match status" value="1"/>
</dbReference>
<proteinExistence type="inferred from homology"/>
<feature type="transmembrane region" description="Helical" evidence="14">
    <location>
        <begin position="239"/>
        <end position="261"/>
    </location>
</feature>
<evidence type="ECO:0000256" key="14">
    <source>
        <dbReference type="SAM" id="Phobius"/>
    </source>
</evidence>
<dbReference type="eggNOG" id="COG0591">
    <property type="taxonomic scope" value="Bacteria"/>
</dbReference>
<evidence type="ECO:0000256" key="3">
    <source>
        <dbReference type="ARBA" id="ARBA00006434"/>
    </source>
</evidence>
<dbReference type="Proteomes" id="UP000028252">
    <property type="component" value="Unassembled WGS sequence"/>
</dbReference>
<dbReference type="SUPFAM" id="SSF47384">
    <property type="entry name" value="Homodimeric domain of signal transducing histidine kinase"/>
    <property type="match status" value="1"/>
</dbReference>
<keyword evidence="9" id="KW-0418">Kinase</keyword>
<organism evidence="16 17">
    <name type="scientific">Marinobacterium lacunae</name>
    <dbReference type="NCBI Taxonomy" id="1232683"/>
    <lineage>
        <taxon>Bacteria</taxon>
        <taxon>Pseudomonadati</taxon>
        <taxon>Pseudomonadota</taxon>
        <taxon>Gammaproteobacteria</taxon>
        <taxon>Oceanospirillales</taxon>
        <taxon>Oceanospirillaceae</taxon>
        <taxon>Marinobacterium</taxon>
    </lineage>
</organism>
<keyword evidence="11 14" id="KW-1133">Transmembrane helix</keyword>
<dbReference type="Gene3D" id="1.10.287.130">
    <property type="match status" value="1"/>
</dbReference>
<accession>A0A081G293</accession>
<dbReference type="InterPro" id="IPR036890">
    <property type="entry name" value="HATPase_C_sf"/>
</dbReference>
<evidence type="ECO:0000259" key="15">
    <source>
        <dbReference type="PROSITE" id="PS50109"/>
    </source>
</evidence>
<comment type="similarity">
    <text evidence="3">Belongs to the sodium:solute symporter (SSF) (TC 2.A.21) family.</text>
</comment>
<dbReference type="PRINTS" id="PR00344">
    <property type="entry name" value="BCTRLSENSOR"/>
</dbReference>
<dbReference type="Pfam" id="PF00512">
    <property type="entry name" value="HisKA"/>
    <property type="match status" value="1"/>
</dbReference>
<dbReference type="OrthoDB" id="9764438at2"/>
<comment type="catalytic activity">
    <reaction evidence="1">
        <text>ATP + protein L-histidine = ADP + protein N-phospho-L-histidine.</text>
        <dbReference type="EC" id="2.7.13.3"/>
    </reaction>
</comment>
<evidence type="ECO:0000256" key="9">
    <source>
        <dbReference type="ARBA" id="ARBA00022777"/>
    </source>
</evidence>
<evidence type="ECO:0000256" key="10">
    <source>
        <dbReference type="ARBA" id="ARBA00022840"/>
    </source>
</evidence>
<evidence type="ECO:0000313" key="16">
    <source>
        <dbReference type="EMBL" id="KEA64898.1"/>
    </source>
</evidence>
<dbReference type="PROSITE" id="PS50109">
    <property type="entry name" value="HIS_KIN"/>
    <property type="match status" value="1"/>
</dbReference>
<dbReference type="PATRIC" id="fig|1232683.4.peg.592"/>
<dbReference type="InterPro" id="IPR003661">
    <property type="entry name" value="HisK_dim/P_dom"/>
</dbReference>
<name>A0A081G293_9GAMM</name>
<dbReference type="InterPro" id="IPR036097">
    <property type="entry name" value="HisK_dim/P_sf"/>
</dbReference>
<evidence type="ECO:0000313" key="17">
    <source>
        <dbReference type="Proteomes" id="UP000028252"/>
    </source>
</evidence>
<dbReference type="InterPro" id="IPR013656">
    <property type="entry name" value="PAS_4"/>
</dbReference>
<feature type="transmembrane region" description="Helical" evidence="14">
    <location>
        <begin position="365"/>
        <end position="388"/>
    </location>
</feature>
<comment type="caution">
    <text evidence="16">The sequence shown here is derived from an EMBL/GenBank/DDBJ whole genome shotgun (WGS) entry which is preliminary data.</text>
</comment>
<dbReference type="RefSeq" id="WP_036183448.1">
    <property type="nucleotide sequence ID" value="NZ_JMQN01000013.1"/>
</dbReference>
<keyword evidence="5" id="KW-0597">Phosphoprotein</keyword>
<evidence type="ECO:0000256" key="2">
    <source>
        <dbReference type="ARBA" id="ARBA00004141"/>
    </source>
</evidence>
<dbReference type="Pfam" id="PF02518">
    <property type="entry name" value="HATPase_c"/>
    <property type="match status" value="1"/>
</dbReference>
<dbReference type="InterPro" id="IPR001734">
    <property type="entry name" value="Na/solute_symporter"/>
</dbReference>
<sequence length="972" mass="106852">MTFELSHLLLICLTYLLCLFGAAYMTERGMLPAKLIRHPLLHALSLGVYASAWTFYGAFGMASQSGMLYLGSYIGAAAAFMLAPIILIPILRITRTYQLSSLADLFAFRFRSGQVGTVTTLALLCACLPLISIQIQAVSDSIYMLNQQLGRPQIAAGFCTIIALFAILFGARRASLRNSHNGLVVAVAIESVIKLLALLTVGLFAYFGFFGGHDGLMEWLAANPDALAQMQRPSTPGGWQVLILAFFTSAIVMPHMFHLAFTENVSYESLYKATWVVPLFLLLMAVCVPPILWAAHASGGPIARPEFVVLNLGHTLNQPWLTLVAMIGGLSAASGLIIVAAVALASMLQNHMVLPLVRRPEQTRLYTWLLWLRRLLIILLIFICYLFTITFGESFSLQQLGALGFAAFLQFLPGLLATLFWPGASRRGFLLGLAGGFGIWLFAITLPLHREILQLDIPIISSDQNWNLFVLLSVLVNLFLMVAGSWLFPGTTSEQQSAEACVMNSLQRPLGQALPSGQASDLVAQLEPRIGSESALREVNRARVELNLPQGDLRPIDMLRIRSQLEHNLSGLLGPVEAASILQTQSPTPGGGFRAREIHLLEQQLEHYDARLSGLAAELDQLRRYHRITLQRLPIGACTLSDEHRIQFWNSELARYTGIDDESCIGLRLLNLPAPWNQLLDDFASGDAQHEPAVQMDINGVPRWFSLHKASLGGASSQGMVLLVEDETEYQMISRNLAHQERLASIGRFAAGVAHEIGNPVTGIACLAQNLKLETDSPEILETGEQIVEQTERISRIVQSLVRFAHTGRQHNALVCEQVSLQECIADAIRLVQLDSRVRQQRFINSVSSDLKIYADAQQMLQVFINLLNNASDASPDDGEIRVEADTEGKRIELKITDEGTGIAPEHIGHLFEPFFTTKEPGRGTGLGLPLVYNIITEHYGSIELFSPANKKQNNGTQVVITLPRYSGSSPD</sequence>
<dbReference type="InterPro" id="IPR038377">
    <property type="entry name" value="Na/Glc_symporter_sf"/>
</dbReference>
<feature type="transmembrane region" description="Helical" evidence="14">
    <location>
        <begin position="273"/>
        <end position="295"/>
    </location>
</feature>
<dbReference type="SMART" id="SM00387">
    <property type="entry name" value="HATPase_c"/>
    <property type="match status" value="1"/>
</dbReference>
<dbReference type="SMART" id="SM00388">
    <property type="entry name" value="HisKA"/>
    <property type="match status" value="1"/>
</dbReference>
<keyword evidence="13 14" id="KW-0472">Membrane</keyword>
<keyword evidence="8" id="KW-0547">Nucleotide-binding</keyword>
<dbReference type="InterPro" id="IPR005467">
    <property type="entry name" value="His_kinase_dom"/>
</dbReference>
<dbReference type="GO" id="GO:0022857">
    <property type="term" value="F:transmembrane transporter activity"/>
    <property type="evidence" value="ECO:0007669"/>
    <property type="project" value="InterPro"/>
</dbReference>
<protein>
    <recommendedName>
        <fullName evidence="4">histidine kinase</fullName>
        <ecNumber evidence="4">2.7.13.3</ecNumber>
    </recommendedName>
</protein>
<reference evidence="16 17" key="1">
    <citation type="submission" date="2014-04" db="EMBL/GenBank/DDBJ databases">
        <title>Marinobacterium kochiensis sp. nov., isolated from sediment sample collected from Kochi backwaters in Kerala, India.</title>
        <authorList>
            <person name="Singh A."/>
            <person name="Pinnaka A.K."/>
        </authorList>
    </citation>
    <scope>NUCLEOTIDE SEQUENCE [LARGE SCALE GENOMIC DNA]</scope>
    <source>
        <strain evidence="16 17">AK27</strain>
    </source>
</reference>
<dbReference type="eggNOG" id="COG4191">
    <property type="taxonomic scope" value="Bacteria"/>
</dbReference>
<dbReference type="EMBL" id="JMQN01000013">
    <property type="protein sequence ID" value="KEA64898.1"/>
    <property type="molecule type" value="Genomic_DNA"/>
</dbReference>
<dbReference type="Gene3D" id="3.30.565.10">
    <property type="entry name" value="Histidine kinase-like ATPase, C-terminal domain"/>
    <property type="match status" value="1"/>
</dbReference>
<evidence type="ECO:0000256" key="4">
    <source>
        <dbReference type="ARBA" id="ARBA00012438"/>
    </source>
</evidence>
<dbReference type="InterPro" id="IPR035965">
    <property type="entry name" value="PAS-like_dom_sf"/>
</dbReference>
<evidence type="ECO:0000256" key="5">
    <source>
        <dbReference type="ARBA" id="ARBA00022553"/>
    </source>
</evidence>
<dbReference type="Gene3D" id="3.30.450.20">
    <property type="entry name" value="PAS domain"/>
    <property type="match status" value="1"/>
</dbReference>
<dbReference type="GO" id="GO:0016020">
    <property type="term" value="C:membrane"/>
    <property type="evidence" value="ECO:0007669"/>
    <property type="project" value="UniProtKB-SubCell"/>
</dbReference>
<dbReference type="Pfam" id="PF08448">
    <property type="entry name" value="PAS_4"/>
    <property type="match status" value="1"/>
</dbReference>
<keyword evidence="12" id="KW-0902">Two-component regulatory system</keyword>
<feature type="transmembrane region" description="Helical" evidence="14">
    <location>
        <begin position="6"/>
        <end position="26"/>
    </location>
</feature>
<dbReference type="AlphaFoldDB" id="A0A081G293"/>
<keyword evidence="10" id="KW-0067">ATP-binding</keyword>
<dbReference type="EC" id="2.7.13.3" evidence="4"/>
<keyword evidence="7 14" id="KW-0812">Transmembrane</keyword>
<comment type="subcellular location">
    <subcellularLocation>
        <location evidence="2">Membrane</location>
        <topology evidence="2">Multi-pass membrane protein</topology>
    </subcellularLocation>
</comment>
<evidence type="ECO:0000256" key="8">
    <source>
        <dbReference type="ARBA" id="ARBA00022741"/>
    </source>
</evidence>
<dbReference type="STRING" id="1232683.ADIMK_0600"/>
<dbReference type="GO" id="GO:0005524">
    <property type="term" value="F:ATP binding"/>
    <property type="evidence" value="ECO:0007669"/>
    <property type="project" value="UniProtKB-KW"/>
</dbReference>
<dbReference type="GO" id="GO:0000155">
    <property type="term" value="F:phosphorelay sensor kinase activity"/>
    <property type="evidence" value="ECO:0007669"/>
    <property type="project" value="InterPro"/>
</dbReference>
<dbReference type="CDD" id="cd00082">
    <property type="entry name" value="HisKA"/>
    <property type="match status" value="1"/>
</dbReference>
<evidence type="ECO:0000256" key="7">
    <source>
        <dbReference type="ARBA" id="ARBA00022692"/>
    </source>
</evidence>
<evidence type="ECO:0000256" key="12">
    <source>
        <dbReference type="ARBA" id="ARBA00023012"/>
    </source>
</evidence>
<evidence type="ECO:0000256" key="11">
    <source>
        <dbReference type="ARBA" id="ARBA00022989"/>
    </source>
</evidence>
<feature type="transmembrane region" description="Helical" evidence="14">
    <location>
        <begin position="112"/>
        <end position="133"/>
    </location>
</feature>
<keyword evidence="17" id="KW-1185">Reference proteome</keyword>
<feature type="transmembrane region" description="Helical" evidence="14">
    <location>
        <begin position="428"/>
        <end position="448"/>
    </location>
</feature>
<evidence type="ECO:0000256" key="13">
    <source>
        <dbReference type="ARBA" id="ARBA00023136"/>
    </source>
</evidence>
<feature type="transmembrane region" description="Helical" evidence="14">
    <location>
        <begin position="400"/>
        <end position="421"/>
    </location>
</feature>
<dbReference type="PANTHER" id="PTHR43065">
    <property type="entry name" value="SENSOR HISTIDINE KINASE"/>
    <property type="match status" value="1"/>
</dbReference>
<feature type="transmembrane region" description="Helical" evidence="14">
    <location>
        <begin position="320"/>
        <end position="344"/>
    </location>
</feature>
<keyword evidence="6" id="KW-0808">Transferase</keyword>
<feature type="transmembrane region" description="Helical" evidence="14">
    <location>
        <begin position="468"/>
        <end position="488"/>
    </location>
</feature>
<feature type="transmembrane region" description="Helical" evidence="14">
    <location>
        <begin position="153"/>
        <end position="171"/>
    </location>
</feature>
<feature type="domain" description="Histidine kinase" evidence="15">
    <location>
        <begin position="752"/>
        <end position="967"/>
    </location>
</feature>
<dbReference type="SUPFAM" id="SSF55785">
    <property type="entry name" value="PYP-like sensor domain (PAS domain)"/>
    <property type="match status" value="1"/>
</dbReference>
<dbReference type="SUPFAM" id="SSF55874">
    <property type="entry name" value="ATPase domain of HSP90 chaperone/DNA topoisomerase II/histidine kinase"/>
    <property type="match status" value="1"/>
</dbReference>
<feature type="transmembrane region" description="Helical" evidence="14">
    <location>
        <begin position="68"/>
        <end position="91"/>
    </location>
</feature>
<gene>
    <name evidence="16" type="ORF">ADIMK_0600</name>
</gene>